<dbReference type="EMBL" id="CADIKK010000021">
    <property type="protein sequence ID" value="CAB3796926.1"/>
    <property type="molecule type" value="Genomic_DNA"/>
</dbReference>
<proteinExistence type="predicted"/>
<keyword evidence="3" id="KW-1185">Reference proteome</keyword>
<evidence type="ECO:0000259" key="1">
    <source>
        <dbReference type="Pfam" id="PF04266"/>
    </source>
</evidence>
<evidence type="ECO:0000313" key="2">
    <source>
        <dbReference type="EMBL" id="CAB3796926.1"/>
    </source>
</evidence>
<dbReference type="InterPro" id="IPR015947">
    <property type="entry name" value="PUA-like_sf"/>
</dbReference>
<reference evidence="2 3" key="1">
    <citation type="submission" date="2020-04" db="EMBL/GenBank/DDBJ databases">
        <authorList>
            <person name="De Canck E."/>
        </authorList>
    </citation>
    <scope>NUCLEOTIDE SEQUENCE [LARGE SCALE GENOMIC DNA]</scope>
    <source>
        <strain evidence="2 3">LMG 28614</strain>
    </source>
</reference>
<accession>A0A6S7CSS1</accession>
<evidence type="ECO:0000313" key="3">
    <source>
        <dbReference type="Proteomes" id="UP000494365"/>
    </source>
</evidence>
<feature type="domain" description="ASCH" evidence="1">
    <location>
        <begin position="17"/>
        <end position="73"/>
    </location>
</feature>
<dbReference type="AlphaFoldDB" id="A0A6S7CSS1"/>
<dbReference type="InterPro" id="IPR007374">
    <property type="entry name" value="ASCH_domain"/>
</dbReference>
<dbReference type="Gene3D" id="2.30.130.30">
    <property type="entry name" value="Hypothetical protein"/>
    <property type="match status" value="1"/>
</dbReference>
<sequence length="148" mass="16628">MLFPECSQPQGGRAVLLSIKPKYSDLILSTEKGVEFRRSWAREDVGLIVIYASSPQQRLVATVRVEDVIHTSPSKLWEYCRSHGGGLTRQELFDYFSGKPKGYAVILGTVRKMRKPIDPGSLMANFSPPQSFRYLTEVELKSIESAGF</sequence>
<dbReference type="Proteomes" id="UP000494365">
    <property type="component" value="Unassembled WGS sequence"/>
</dbReference>
<protein>
    <recommendedName>
        <fullName evidence="1">ASCH domain-containing protein</fullName>
    </recommendedName>
</protein>
<gene>
    <name evidence="2" type="ORF">LMG28614_04473</name>
</gene>
<dbReference type="Pfam" id="PF04266">
    <property type="entry name" value="ASCH"/>
    <property type="match status" value="1"/>
</dbReference>
<organism evidence="2 3">
    <name type="scientific">Paraburkholderia ultramafica</name>
    <dbReference type="NCBI Taxonomy" id="1544867"/>
    <lineage>
        <taxon>Bacteria</taxon>
        <taxon>Pseudomonadati</taxon>
        <taxon>Pseudomonadota</taxon>
        <taxon>Betaproteobacteria</taxon>
        <taxon>Burkholderiales</taxon>
        <taxon>Burkholderiaceae</taxon>
        <taxon>Paraburkholderia</taxon>
    </lineage>
</organism>
<dbReference type="SUPFAM" id="SSF88697">
    <property type="entry name" value="PUA domain-like"/>
    <property type="match status" value="1"/>
</dbReference>
<name>A0A6S7CSS1_9BURK</name>